<evidence type="ECO:0000256" key="6">
    <source>
        <dbReference type="ARBA" id="ARBA00022660"/>
    </source>
</evidence>
<keyword evidence="9 15" id="KW-0249">Electron transport</keyword>
<accession>A0A6B9PJG9</accession>
<proteinExistence type="inferred from homology"/>
<keyword evidence="15" id="KW-0830">Ubiquinone</keyword>
<gene>
    <name evidence="16" type="primary">ND6</name>
</gene>
<protein>
    <recommendedName>
        <fullName evidence="4 15">NADH-ubiquinone oxidoreductase chain 6</fullName>
        <ecNumber evidence="3 15">7.1.1.2</ecNumber>
    </recommendedName>
</protein>
<evidence type="ECO:0000256" key="4">
    <source>
        <dbReference type="ARBA" id="ARBA00021095"/>
    </source>
</evidence>
<keyword evidence="11 15" id="KW-0520">NAD</keyword>
<evidence type="ECO:0000313" key="16">
    <source>
        <dbReference type="EMBL" id="QHD46558.1"/>
    </source>
</evidence>
<evidence type="ECO:0000256" key="3">
    <source>
        <dbReference type="ARBA" id="ARBA00012944"/>
    </source>
</evidence>
<evidence type="ECO:0000256" key="12">
    <source>
        <dbReference type="ARBA" id="ARBA00023128"/>
    </source>
</evidence>
<evidence type="ECO:0000256" key="14">
    <source>
        <dbReference type="ARBA" id="ARBA00049551"/>
    </source>
</evidence>
<keyword evidence="7 15" id="KW-0812">Transmembrane</keyword>
<keyword evidence="13 15" id="KW-0472">Membrane</keyword>
<feature type="transmembrane region" description="Helical" evidence="15">
    <location>
        <begin position="143"/>
        <end position="167"/>
    </location>
</feature>
<dbReference type="PANTHER" id="PTHR11435:SF1">
    <property type="entry name" value="NADH-UBIQUINONE OXIDOREDUCTASE CHAIN 6"/>
    <property type="match status" value="1"/>
</dbReference>
<evidence type="ECO:0000256" key="9">
    <source>
        <dbReference type="ARBA" id="ARBA00022982"/>
    </source>
</evidence>
<comment type="function">
    <text evidence="15">Core subunit of the mitochondrial membrane respiratory chain NADH dehydrogenase (Complex I) which catalyzes electron transfer from NADH through the respiratory chain, using ubiquinone as an electron acceptor. Essential for the catalytic activity and assembly of complex I.</text>
</comment>
<dbReference type="AlphaFoldDB" id="A0A6B9PJG9"/>
<comment type="subcellular location">
    <subcellularLocation>
        <location evidence="1 15">Mitochondrion membrane</location>
        <topology evidence="1 15">Multi-pass membrane protein</topology>
    </subcellularLocation>
</comment>
<dbReference type="InterPro" id="IPR050269">
    <property type="entry name" value="ComplexI_Subunit6"/>
</dbReference>
<keyword evidence="10 15" id="KW-1133">Transmembrane helix</keyword>
<keyword evidence="8 15" id="KW-1278">Translocase</keyword>
<reference evidence="16" key="1">
    <citation type="journal article" date="2019" name="Mitochondrial DNA Part B Resour">
        <title>First report of mitochondrial genome of family Bombyliidae,Geron pallipilosus(Diptera: Bombyliidae).</title>
        <authorList>
            <person name="Yao G."/>
            <person name="Wang L."/>
            <person name="Zhang Q."/>
        </authorList>
    </citation>
    <scope>NUCLEOTIDE SEQUENCE</scope>
</reference>
<evidence type="ECO:0000256" key="10">
    <source>
        <dbReference type="ARBA" id="ARBA00022989"/>
    </source>
</evidence>
<feature type="transmembrane region" description="Helical" evidence="15">
    <location>
        <begin position="52"/>
        <end position="73"/>
    </location>
</feature>
<keyword evidence="5 15" id="KW-0813">Transport</keyword>
<sequence length="176" mass="20310">MTQFILMSLMMIVSIMFMNMKHPLAMGLTLLIQTIIMTLISGLINKTYWFSYILFLVFVGGMLVLFIYVTSLASNEMFAMPSKNLLIICTTITFTFIMMLLIDQGMIFSFIENNEMKSITYNQSYNLENQLDLNKLYSNPTNLITTMLILYLLISLIAIVKITNLFYGPLRPMQKN</sequence>
<evidence type="ECO:0000256" key="13">
    <source>
        <dbReference type="ARBA" id="ARBA00023136"/>
    </source>
</evidence>
<organism evidence="16">
    <name type="scientific">Geron pallipilosus</name>
    <dbReference type="NCBI Taxonomy" id="2682726"/>
    <lineage>
        <taxon>Eukaryota</taxon>
        <taxon>Metazoa</taxon>
        <taxon>Ecdysozoa</taxon>
        <taxon>Arthropoda</taxon>
        <taxon>Hexapoda</taxon>
        <taxon>Insecta</taxon>
        <taxon>Pterygota</taxon>
        <taxon>Neoptera</taxon>
        <taxon>Endopterygota</taxon>
        <taxon>Diptera</taxon>
        <taxon>Brachycera</taxon>
        <taxon>Muscomorpha</taxon>
        <taxon>Asiloidea</taxon>
        <taxon>Bombyliidae</taxon>
        <taxon>Gerontinae</taxon>
        <taxon>Geron</taxon>
    </lineage>
</organism>
<evidence type="ECO:0000256" key="5">
    <source>
        <dbReference type="ARBA" id="ARBA00022448"/>
    </source>
</evidence>
<dbReference type="PANTHER" id="PTHR11435">
    <property type="entry name" value="NADH UBIQUINONE OXIDOREDUCTASE SUBUNIT ND6"/>
    <property type="match status" value="1"/>
</dbReference>
<dbReference type="EMBL" id="MG732929">
    <property type="protein sequence ID" value="QHD46558.1"/>
    <property type="molecule type" value="Genomic_DNA"/>
</dbReference>
<dbReference type="GO" id="GO:0031966">
    <property type="term" value="C:mitochondrial membrane"/>
    <property type="evidence" value="ECO:0007669"/>
    <property type="project" value="UniProtKB-SubCell"/>
</dbReference>
<evidence type="ECO:0000256" key="11">
    <source>
        <dbReference type="ARBA" id="ARBA00023027"/>
    </source>
</evidence>
<dbReference type="GO" id="GO:0008137">
    <property type="term" value="F:NADH dehydrogenase (ubiquinone) activity"/>
    <property type="evidence" value="ECO:0007669"/>
    <property type="project" value="UniProtKB-UniRule"/>
</dbReference>
<dbReference type="InterPro" id="IPR001457">
    <property type="entry name" value="NADH_UbQ/plastoQ_OxRdtase_su6"/>
</dbReference>
<feature type="transmembrane region" description="Helical" evidence="15">
    <location>
        <begin position="85"/>
        <end position="111"/>
    </location>
</feature>
<evidence type="ECO:0000256" key="15">
    <source>
        <dbReference type="RuleBase" id="RU004430"/>
    </source>
</evidence>
<geneLocation type="mitochondrion" evidence="16"/>
<comment type="catalytic activity">
    <reaction evidence="14 15">
        <text>a ubiquinone + NADH + 5 H(+)(in) = a ubiquinol + NAD(+) + 4 H(+)(out)</text>
        <dbReference type="Rhea" id="RHEA:29091"/>
        <dbReference type="Rhea" id="RHEA-COMP:9565"/>
        <dbReference type="Rhea" id="RHEA-COMP:9566"/>
        <dbReference type="ChEBI" id="CHEBI:15378"/>
        <dbReference type="ChEBI" id="CHEBI:16389"/>
        <dbReference type="ChEBI" id="CHEBI:17976"/>
        <dbReference type="ChEBI" id="CHEBI:57540"/>
        <dbReference type="ChEBI" id="CHEBI:57945"/>
        <dbReference type="EC" id="7.1.1.2"/>
    </reaction>
</comment>
<keyword evidence="6 15" id="KW-0679">Respiratory chain</keyword>
<comment type="similarity">
    <text evidence="2 15">Belongs to the complex I subunit 6 family.</text>
</comment>
<dbReference type="EC" id="7.1.1.2" evidence="3 15"/>
<keyword evidence="12 15" id="KW-0496">Mitochondrion</keyword>
<evidence type="ECO:0000256" key="8">
    <source>
        <dbReference type="ARBA" id="ARBA00022967"/>
    </source>
</evidence>
<dbReference type="Pfam" id="PF00499">
    <property type="entry name" value="Oxidored_q3"/>
    <property type="match status" value="1"/>
</dbReference>
<evidence type="ECO:0000256" key="7">
    <source>
        <dbReference type="ARBA" id="ARBA00022692"/>
    </source>
</evidence>
<name>A0A6B9PJG9_9MUSC</name>
<evidence type="ECO:0000256" key="2">
    <source>
        <dbReference type="ARBA" id="ARBA00005698"/>
    </source>
</evidence>
<evidence type="ECO:0000256" key="1">
    <source>
        <dbReference type="ARBA" id="ARBA00004225"/>
    </source>
</evidence>